<dbReference type="STRING" id="355548.SAMN04487945_0684"/>
<evidence type="ECO:0000313" key="2">
    <source>
        <dbReference type="EMBL" id="SEV97519.1"/>
    </source>
</evidence>
<proteinExistence type="predicted"/>
<dbReference type="InterPro" id="IPR019278">
    <property type="entry name" value="DICT_dom"/>
</dbReference>
<protein>
    <submittedName>
        <fullName evidence="2">DICT domain-containing protein</fullName>
    </submittedName>
</protein>
<organism evidence="2 3">
    <name type="scientific">Halobacterium jilantaiense</name>
    <dbReference type="NCBI Taxonomy" id="355548"/>
    <lineage>
        <taxon>Archaea</taxon>
        <taxon>Methanobacteriati</taxon>
        <taxon>Methanobacteriota</taxon>
        <taxon>Stenosarchaea group</taxon>
        <taxon>Halobacteria</taxon>
        <taxon>Halobacteriales</taxon>
        <taxon>Halobacteriaceae</taxon>
        <taxon>Halobacterium</taxon>
    </lineage>
</organism>
<name>A0A1I0N8V6_9EURY</name>
<dbReference type="AlphaFoldDB" id="A0A1I0N8V6"/>
<dbReference type="EMBL" id="FOJA01000001">
    <property type="protein sequence ID" value="SEV97519.1"/>
    <property type="molecule type" value="Genomic_DNA"/>
</dbReference>
<dbReference type="PIRSF" id="PIRSF030471">
    <property type="entry name" value="STR_Vng0742h_prd"/>
    <property type="match status" value="1"/>
</dbReference>
<sequence length="246" mass="27239">MAGFRSYFRDAGRDFDVTGFREVVADIGGRNRVLTVYAEGARELVAAARSYFASQSVTVAEESTGDERVVLSDPDGTELVTVGLDALRDLTRGFERGVGDGASYTELLSHLDQTTFVSYDRRQMLQATREVEDRAWRLGDGSLYAGFQRLSKLRDQRRVYERLAGTDLDVHVYGQRDAAVSLPSSLTVHERESAAFLDTWFVLFDADEAGESAMLLAVEESDGFEGFWTFDDDLVADGLAALRAET</sequence>
<dbReference type="InterPro" id="IPR016954">
    <property type="entry name" value="Uncharacterised_Vng0742h"/>
</dbReference>
<dbReference type="OrthoDB" id="198447at2157"/>
<feature type="domain" description="DICT" evidence="1">
    <location>
        <begin position="104"/>
        <end position="219"/>
    </location>
</feature>
<dbReference type="Proteomes" id="UP000198518">
    <property type="component" value="Unassembled WGS sequence"/>
</dbReference>
<dbReference type="Pfam" id="PF10069">
    <property type="entry name" value="DICT"/>
    <property type="match status" value="1"/>
</dbReference>
<keyword evidence="3" id="KW-1185">Reference proteome</keyword>
<evidence type="ECO:0000313" key="3">
    <source>
        <dbReference type="Proteomes" id="UP000198518"/>
    </source>
</evidence>
<accession>A0A1I0N8V6</accession>
<evidence type="ECO:0000259" key="1">
    <source>
        <dbReference type="Pfam" id="PF10069"/>
    </source>
</evidence>
<gene>
    <name evidence="2" type="ORF">SAMN04487945_0684</name>
</gene>
<reference evidence="2 3" key="1">
    <citation type="submission" date="2016-10" db="EMBL/GenBank/DDBJ databases">
        <authorList>
            <person name="de Groot N.N."/>
        </authorList>
    </citation>
    <scope>NUCLEOTIDE SEQUENCE [LARGE SCALE GENOMIC DNA]</scope>
    <source>
        <strain evidence="2 3">CGMCC 1.5337</strain>
    </source>
</reference>